<dbReference type="GO" id="GO:0005681">
    <property type="term" value="C:spliceosomal complex"/>
    <property type="evidence" value="ECO:0007669"/>
    <property type="project" value="UniProtKB-KW"/>
</dbReference>
<keyword evidence="11" id="KW-0508">mRNA splicing</keyword>
<keyword evidence="9" id="KW-0747">Spliceosome</keyword>
<feature type="domain" description="Sm" evidence="16">
    <location>
        <begin position="18"/>
        <end position="90"/>
    </location>
</feature>
<keyword evidence="13" id="KW-0687">Ribonucleoprotein</keyword>
<accession>A0A427YIQ7</accession>
<sequence length="153" mass="17332">MDSASPEPQGADGVIAGSPSDFLKNIVGHRVKVRIGSGVDYHGLLTCLDGYMNVVLDQTEEWAGGRKTAEYGECFLRGNNVRLTGYYQSCTSQRWRNSKRFMVTCVPEDEEARAWEETRMERQQRKTRRAGVDLDRHMAAEEYETADHSIVLL</sequence>
<gene>
    <name evidence="17" type="primary">LSM6</name>
    <name evidence="17" type="ORF">EHS25_010129</name>
</gene>
<keyword evidence="5" id="KW-0963">Cytoplasm</keyword>
<keyword evidence="18" id="KW-1185">Reference proteome</keyword>
<dbReference type="GO" id="GO:0005732">
    <property type="term" value="C:sno(s)RNA-containing ribonucleoprotein complex"/>
    <property type="evidence" value="ECO:0007669"/>
    <property type="project" value="TreeGrafter"/>
</dbReference>
<evidence type="ECO:0000256" key="9">
    <source>
        <dbReference type="ARBA" id="ARBA00022728"/>
    </source>
</evidence>
<comment type="subunit">
    <text evidence="15">Component of the heptameric LSM1-LSM7 complex, which consists of LSM1, LSM2, LSM3, LSM4, LSM5, LSM6 and LSM7. Component of the heptameric LSM2-LSM8 complex, which consists of LSM2, LSM3, LSM4, LSM5, LSM6, LSM7 and LSM8. The LSm subunits form a seven-membered ring structure with a doughnut shape.</text>
</comment>
<dbReference type="Gene3D" id="2.30.30.100">
    <property type="match status" value="1"/>
</dbReference>
<dbReference type="FunFam" id="2.30.30.100:FF:000044">
    <property type="entry name" value="Probable U6 snRNA-associated Sm-like protein LSm6"/>
    <property type="match status" value="1"/>
</dbReference>
<evidence type="ECO:0000256" key="8">
    <source>
        <dbReference type="ARBA" id="ARBA00022694"/>
    </source>
</evidence>
<evidence type="ECO:0000256" key="12">
    <source>
        <dbReference type="ARBA" id="ARBA00023242"/>
    </source>
</evidence>
<proteinExistence type="inferred from homology"/>
<evidence type="ECO:0000256" key="7">
    <source>
        <dbReference type="ARBA" id="ARBA00022664"/>
    </source>
</evidence>
<dbReference type="GO" id="GO:0003723">
    <property type="term" value="F:RNA binding"/>
    <property type="evidence" value="ECO:0007669"/>
    <property type="project" value="UniProtKB-KW"/>
</dbReference>
<dbReference type="AlphaFoldDB" id="A0A427YIQ7"/>
<dbReference type="GO" id="GO:0005688">
    <property type="term" value="C:U6 snRNP"/>
    <property type="evidence" value="ECO:0007669"/>
    <property type="project" value="TreeGrafter"/>
</dbReference>
<evidence type="ECO:0000313" key="18">
    <source>
        <dbReference type="Proteomes" id="UP000279259"/>
    </source>
</evidence>
<dbReference type="SMART" id="SM00651">
    <property type="entry name" value="Sm"/>
    <property type="match status" value="1"/>
</dbReference>
<dbReference type="PROSITE" id="PS52002">
    <property type="entry name" value="SM"/>
    <property type="match status" value="1"/>
</dbReference>
<comment type="caution">
    <text evidence="17">The sequence shown here is derived from an EMBL/GenBank/DDBJ whole genome shotgun (WGS) entry which is preliminary data.</text>
</comment>
<dbReference type="GO" id="GO:0008033">
    <property type="term" value="P:tRNA processing"/>
    <property type="evidence" value="ECO:0007669"/>
    <property type="project" value="UniProtKB-KW"/>
</dbReference>
<evidence type="ECO:0000256" key="11">
    <source>
        <dbReference type="ARBA" id="ARBA00023187"/>
    </source>
</evidence>
<keyword evidence="6" id="KW-0698">rRNA processing</keyword>
<evidence type="ECO:0000256" key="6">
    <source>
        <dbReference type="ARBA" id="ARBA00022552"/>
    </source>
</evidence>
<evidence type="ECO:0000256" key="14">
    <source>
        <dbReference type="ARBA" id="ARBA00025365"/>
    </source>
</evidence>
<dbReference type="InterPro" id="IPR001163">
    <property type="entry name" value="Sm_dom_euk/arc"/>
</dbReference>
<dbReference type="Proteomes" id="UP000279259">
    <property type="component" value="Unassembled WGS sequence"/>
</dbReference>
<dbReference type="GO" id="GO:0005730">
    <property type="term" value="C:nucleolus"/>
    <property type="evidence" value="ECO:0007669"/>
    <property type="project" value="TreeGrafter"/>
</dbReference>
<keyword evidence="7" id="KW-0507">mRNA processing</keyword>
<protein>
    <recommendedName>
        <fullName evidence="4">U6 snRNA-associated Sm-like protein LSm6</fullName>
    </recommendedName>
</protein>
<dbReference type="GO" id="GO:0030490">
    <property type="term" value="P:maturation of SSU-rRNA"/>
    <property type="evidence" value="ECO:0007669"/>
    <property type="project" value="TreeGrafter"/>
</dbReference>
<evidence type="ECO:0000256" key="15">
    <source>
        <dbReference type="ARBA" id="ARBA00025892"/>
    </source>
</evidence>
<dbReference type="GO" id="GO:0000398">
    <property type="term" value="P:mRNA splicing, via spliceosome"/>
    <property type="evidence" value="ECO:0007669"/>
    <property type="project" value="InterPro"/>
</dbReference>
<comment type="subcellular location">
    <subcellularLocation>
        <location evidence="2">Cytoplasm</location>
    </subcellularLocation>
    <subcellularLocation>
        <location evidence="1">Nucleus</location>
    </subcellularLocation>
</comment>
<dbReference type="EMBL" id="RSCD01000009">
    <property type="protein sequence ID" value="RSH90953.1"/>
    <property type="molecule type" value="Genomic_DNA"/>
</dbReference>
<organism evidence="17 18">
    <name type="scientific">Saitozyma podzolica</name>
    <dbReference type="NCBI Taxonomy" id="1890683"/>
    <lineage>
        <taxon>Eukaryota</taxon>
        <taxon>Fungi</taxon>
        <taxon>Dikarya</taxon>
        <taxon>Basidiomycota</taxon>
        <taxon>Agaricomycotina</taxon>
        <taxon>Tremellomycetes</taxon>
        <taxon>Tremellales</taxon>
        <taxon>Trimorphomycetaceae</taxon>
        <taxon>Saitozyma</taxon>
    </lineage>
</organism>
<evidence type="ECO:0000256" key="1">
    <source>
        <dbReference type="ARBA" id="ARBA00004123"/>
    </source>
</evidence>
<dbReference type="InterPro" id="IPR010920">
    <property type="entry name" value="LSM_dom_sf"/>
</dbReference>
<dbReference type="InterPro" id="IPR047575">
    <property type="entry name" value="Sm"/>
</dbReference>
<comment type="function">
    <text evidence="14">Component of LSm protein complexes, which are involved in RNA processing and may function in a chaperone-like manner, facilitating the efficient association of RNA processing factors with their substrates. Component of the cytoplasmic LSM1-LSM7 complex, which is thought to be involved in mRNA degradation by activating the decapping step in the 5'-to-3' mRNA decay pathway. Component of the nuclear LSM2-LSM8 complex, which is involved in splicing of nuclear mRNAs. LSM2-LSM8 associates with multiple snRNP complexes containing the U6 snRNA (U4/U6 di-snRNP, spliceosomal U4/U6.U5 tri-snRNP, and free U6 snRNP). It binds directly to the 3'-terminal U-tract of U6 snRNA and plays a role in the biogenesis and stability of the U6 snRNP and U4/U6 snRNP complexes. LSM2-LSM8 probably also is involved degradation of nuclear pre-mRNA by targeting them for decapping, and in processing of pre-tRNAs, pre-rRNAs and U3 snoRNA.</text>
</comment>
<dbReference type="SUPFAM" id="SSF50182">
    <property type="entry name" value="Sm-like ribonucleoproteins"/>
    <property type="match status" value="1"/>
</dbReference>
<dbReference type="InterPro" id="IPR016487">
    <property type="entry name" value="Lsm6/sSmF"/>
</dbReference>
<evidence type="ECO:0000313" key="17">
    <source>
        <dbReference type="EMBL" id="RSH90953.1"/>
    </source>
</evidence>
<dbReference type="STRING" id="1890683.A0A427YIQ7"/>
<evidence type="ECO:0000256" key="5">
    <source>
        <dbReference type="ARBA" id="ARBA00022490"/>
    </source>
</evidence>
<evidence type="ECO:0000256" key="4">
    <source>
        <dbReference type="ARBA" id="ARBA00014768"/>
    </source>
</evidence>
<dbReference type="Pfam" id="PF01423">
    <property type="entry name" value="LSM"/>
    <property type="match status" value="1"/>
</dbReference>
<keyword evidence="12" id="KW-0539">Nucleus</keyword>
<name>A0A427YIQ7_9TREE</name>
<dbReference type="PANTHER" id="PTHR11021">
    <property type="entry name" value="SMALL NUCLEAR RIBONUCLEOPROTEIN F SNRNP-F"/>
    <property type="match status" value="1"/>
</dbReference>
<evidence type="ECO:0000259" key="16">
    <source>
        <dbReference type="PROSITE" id="PS52002"/>
    </source>
</evidence>
<dbReference type="CDD" id="cd01726">
    <property type="entry name" value="LSm6"/>
    <property type="match status" value="1"/>
</dbReference>
<dbReference type="GO" id="GO:0000932">
    <property type="term" value="C:P-body"/>
    <property type="evidence" value="ECO:0007669"/>
    <property type="project" value="TreeGrafter"/>
</dbReference>
<evidence type="ECO:0000256" key="3">
    <source>
        <dbReference type="ARBA" id="ARBA00007927"/>
    </source>
</evidence>
<dbReference type="PANTHER" id="PTHR11021:SF1">
    <property type="entry name" value="U6 SNRNA-ASSOCIATED SM-LIKE PROTEIN LSM6"/>
    <property type="match status" value="1"/>
</dbReference>
<evidence type="ECO:0000256" key="10">
    <source>
        <dbReference type="ARBA" id="ARBA00022884"/>
    </source>
</evidence>
<keyword evidence="10" id="KW-0694">RNA-binding</keyword>
<reference evidence="17 18" key="1">
    <citation type="submission" date="2018-11" db="EMBL/GenBank/DDBJ databases">
        <title>Genome sequence of Saitozyma podzolica DSM 27192.</title>
        <authorList>
            <person name="Aliyu H."/>
            <person name="Gorte O."/>
            <person name="Ochsenreither K."/>
        </authorList>
    </citation>
    <scope>NUCLEOTIDE SEQUENCE [LARGE SCALE GENOMIC DNA]</scope>
    <source>
        <strain evidence="17 18">DSM 27192</strain>
    </source>
</reference>
<comment type="similarity">
    <text evidence="3">Belongs to the snRNP Sm proteins family. SmF/LSm6 subfamily.</text>
</comment>
<keyword evidence="8" id="KW-0819">tRNA processing</keyword>
<dbReference type="OrthoDB" id="268799at2759"/>
<evidence type="ECO:0000256" key="2">
    <source>
        <dbReference type="ARBA" id="ARBA00004496"/>
    </source>
</evidence>
<dbReference type="GO" id="GO:0046540">
    <property type="term" value="C:U4/U6 x U5 tri-snRNP complex"/>
    <property type="evidence" value="ECO:0007669"/>
    <property type="project" value="TreeGrafter"/>
</dbReference>
<evidence type="ECO:0000256" key="13">
    <source>
        <dbReference type="ARBA" id="ARBA00023274"/>
    </source>
</evidence>